<feature type="compositionally biased region" description="Basic residues" evidence="1">
    <location>
        <begin position="151"/>
        <end position="160"/>
    </location>
</feature>
<feature type="compositionally biased region" description="Basic and acidic residues" evidence="1">
    <location>
        <begin position="130"/>
        <end position="150"/>
    </location>
</feature>
<keyword evidence="3" id="KW-1185">Reference proteome</keyword>
<evidence type="ECO:0000313" key="3">
    <source>
        <dbReference type="Proteomes" id="UP000023435"/>
    </source>
</evidence>
<evidence type="ECO:0000313" key="2">
    <source>
        <dbReference type="EMBL" id="KWS03963.1"/>
    </source>
</evidence>
<dbReference type="EMBL" id="JAJA02000001">
    <property type="protein sequence ID" value="KWS03963.1"/>
    <property type="molecule type" value="Genomic_DNA"/>
</dbReference>
<dbReference type="Proteomes" id="UP000023435">
    <property type="component" value="Unassembled WGS sequence"/>
</dbReference>
<comment type="caution">
    <text evidence="2">The sequence shown here is derived from an EMBL/GenBank/DDBJ whole genome shotgun (WGS) entry which is preliminary data.</text>
</comment>
<proteinExistence type="predicted"/>
<evidence type="ECO:0000256" key="1">
    <source>
        <dbReference type="SAM" id="MobiDB-lite"/>
    </source>
</evidence>
<accession>A0A120AG34</accession>
<dbReference type="AlphaFoldDB" id="A0A120AG34"/>
<gene>
    <name evidence="2" type="ORF">AZ78_1512</name>
</gene>
<protein>
    <submittedName>
        <fullName evidence="2">Uncharacterized protein</fullName>
    </submittedName>
</protein>
<name>A0A120AG34_9GAMM</name>
<reference evidence="2 3" key="1">
    <citation type="journal article" date="2014" name="Genome Announc.">
        <title>Draft Genome Sequence of Lysobacter capsici AZ78, a Bacterium Antagonistic to Plant-Pathogenic Oomycetes.</title>
        <authorList>
            <person name="Puopolo G."/>
            <person name="Sonego P."/>
            <person name="Engelen K."/>
            <person name="Pertot I."/>
        </authorList>
    </citation>
    <scope>NUCLEOTIDE SEQUENCE [LARGE SCALE GENOMIC DNA]</scope>
    <source>
        <strain evidence="2 3">AZ78</strain>
    </source>
</reference>
<sequence>MAAIVNSRSGCAVVKWGFGVPSRVAIFRPQADALSGLGIAGPVGPAQQGDHGEQGRRHRPAVVVIGSFAATRRDESRRFVSICWTTWVPYRRPSTPTHGRRHFGYSPRSARLCAAGGRHKRAGFSGADNDEARPPRTKPRERSFDTPFSRKREKVARRAG</sequence>
<feature type="region of interest" description="Disordered" evidence="1">
    <location>
        <begin position="116"/>
        <end position="160"/>
    </location>
</feature>
<organism evidence="2 3">
    <name type="scientific">Lysobacter capsici AZ78</name>
    <dbReference type="NCBI Taxonomy" id="1444315"/>
    <lineage>
        <taxon>Bacteria</taxon>
        <taxon>Pseudomonadati</taxon>
        <taxon>Pseudomonadota</taxon>
        <taxon>Gammaproteobacteria</taxon>
        <taxon>Lysobacterales</taxon>
        <taxon>Lysobacteraceae</taxon>
        <taxon>Lysobacter</taxon>
    </lineage>
</organism>